<protein>
    <recommendedName>
        <fullName evidence="4">NfeD-like C-terminal, partner-binding</fullName>
    </recommendedName>
</protein>
<reference evidence="2" key="1">
    <citation type="submission" date="2020-12" db="EMBL/GenBank/DDBJ databases">
        <title>Bacterial taxonomy.</title>
        <authorList>
            <person name="Pan X."/>
        </authorList>
    </citation>
    <scope>NUCLEOTIDE SEQUENCE</scope>
    <source>
        <strain evidence="2">KCTC 52957</strain>
    </source>
</reference>
<keyword evidence="1" id="KW-0472">Membrane</keyword>
<feature type="transmembrane region" description="Helical" evidence="1">
    <location>
        <begin position="6"/>
        <end position="23"/>
    </location>
</feature>
<evidence type="ECO:0008006" key="4">
    <source>
        <dbReference type="Google" id="ProtNLM"/>
    </source>
</evidence>
<evidence type="ECO:0000313" key="2">
    <source>
        <dbReference type="EMBL" id="MBJ3762580.1"/>
    </source>
</evidence>
<dbReference type="RefSeq" id="WP_198915760.1">
    <property type="nucleotide sequence ID" value="NZ_JAEKPD010000007.1"/>
</dbReference>
<comment type="caution">
    <text evidence="2">The sequence shown here is derived from an EMBL/GenBank/DDBJ whole genome shotgun (WGS) entry which is preliminary data.</text>
</comment>
<name>A0A934IFN4_9RHOB</name>
<dbReference type="AlphaFoldDB" id="A0A934IFN4"/>
<organism evidence="2 3">
    <name type="scientific">Palleronia pontilimi</name>
    <dbReference type="NCBI Taxonomy" id="1964209"/>
    <lineage>
        <taxon>Bacteria</taxon>
        <taxon>Pseudomonadati</taxon>
        <taxon>Pseudomonadota</taxon>
        <taxon>Alphaproteobacteria</taxon>
        <taxon>Rhodobacterales</taxon>
        <taxon>Roseobacteraceae</taxon>
        <taxon>Palleronia</taxon>
    </lineage>
</organism>
<keyword evidence="1" id="KW-0812">Transmembrane</keyword>
<feature type="transmembrane region" description="Helical" evidence="1">
    <location>
        <begin position="28"/>
        <end position="47"/>
    </location>
</feature>
<proteinExistence type="predicted"/>
<sequence length="89" mass="9549">MGWGTWWAWVVGAGVFGLLELIVPTYILLGFSIGALAVAAGLWLGWLGGSLPLLLVVFAIASLAAWIVLRTALGVRKGQVKRWDTDIND</sequence>
<feature type="transmembrane region" description="Helical" evidence="1">
    <location>
        <begin position="53"/>
        <end position="73"/>
    </location>
</feature>
<evidence type="ECO:0000313" key="3">
    <source>
        <dbReference type="Proteomes" id="UP000642488"/>
    </source>
</evidence>
<gene>
    <name evidence="2" type="ORF">ILP92_07470</name>
</gene>
<dbReference type="Proteomes" id="UP000642488">
    <property type="component" value="Unassembled WGS sequence"/>
</dbReference>
<accession>A0A934IFN4</accession>
<keyword evidence="3" id="KW-1185">Reference proteome</keyword>
<keyword evidence="1" id="KW-1133">Transmembrane helix</keyword>
<evidence type="ECO:0000256" key="1">
    <source>
        <dbReference type="SAM" id="Phobius"/>
    </source>
</evidence>
<dbReference type="EMBL" id="JAEKPD010000007">
    <property type="protein sequence ID" value="MBJ3762580.1"/>
    <property type="molecule type" value="Genomic_DNA"/>
</dbReference>